<feature type="compositionally biased region" description="Polar residues" evidence="1">
    <location>
        <begin position="440"/>
        <end position="452"/>
    </location>
</feature>
<feature type="compositionally biased region" description="Polar residues" evidence="1">
    <location>
        <begin position="166"/>
        <end position="178"/>
    </location>
</feature>
<evidence type="ECO:0000259" key="2">
    <source>
        <dbReference type="Pfam" id="PF22910"/>
    </source>
</evidence>
<feature type="compositionally biased region" description="Polar residues" evidence="1">
    <location>
        <begin position="260"/>
        <end position="277"/>
    </location>
</feature>
<dbReference type="InterPro" id="IPR055126">
    <property type="entry name" value="EDR4-like_N"/>
</dbReference>
<gene>
    <name evidence="3" type="ORF">Sradi_6267100</name>
</gene>
<name>A0AAW2KB12_SESRA</name>
<feature type="region of interest" description="Disordered" evidence="1">
    <location>
        <begin position="50"/>
        <end position="236"/>
    </location>
</feature>
<protein>
    <submittedName>
        <fullName evidence="3">Protein ENHANCED DISEASE RESISTANCE 4</fullName>
    </submittedName>
</protein>
<feature type="region of interest" description="Disordered" evidence="1">
    <location>
        <begin position="440"/>
        <end position="482"/>
    </location>
</feature>
<feature type="compositionally biased region" description="Basic and acidic residues" evidence="1">
    <location>
        <begin position="200"/>
        <end position="211"/>
    </location>
</feature>
<feature type="compositionally biased region" description="Basic and acidic residues" evidence="1">
    <location>
        <begin position="83"/>
        <end position="111"/>
    </location>
</feature>
<feature type="compositionally biased region" description="Basic and acidic residues" evidence="1">
    <location>
        <begin position="127"/>
        <end position="145"/>
    </location>
</feature>
<comment type="caution">
    <text evidence="3">The sequence shown here is derived from an EMBL/GenBank/DDBJ whole genome shotgun (WGS) entry which is preliminary data.</text>
</comment>
<dbReference type="GO" id="GO:1900150">
    <property type="term" value="P:regulation of defense response to fungus"/>
    <property type="evidence" value="ECO:0007669"/>
    <property type="project" value="InterPro"/>
</dbReference>
<dbReference type="PANTHER" id="PTHR31105">
    <property type="entry name" value="EXTRA-LARGE G-PROTEIN-LIKE"/>
    <property type="match status" value="1"/>
</dbReference>
<evidence type="ECO:0000256" key="1">
    <source>
        <dbReference type="SAM" id="MobiDB-lite"/>
    </source>
</evidence>
<evidence type="ECO:0000313" key="3">
    <source>
        <dbReference type="EMBL" id="KAL0303990.1"/>
    </source>
</evidence>
<feature type="compositionally biased region" description="Basic and acidic residues" evidence="1">
    <location>
        <begin position="218"/>
        <end position="234"/>
    </location>
</feature>
<feature type="domain" description="Enhanced disease resistance 4-like N-terminal" evidence="2">
    <location>
        <begin position="8"/>
        <end position="41"/>
    </location>
</feature>
<dbReference type="EMBL" id="JACGWJ010000029">
    <property type="protein sequence ID" value="KAL0303990.1"/>
    <property type="molecule type" value="Genomic_DNA"/>
</dbReference>
<dbReference type="Pfam" id="PF22910">
    <property type="entry name" value="EDR4-like_1st"/>
    <property type="match status" value="1"/>
</dbReference>
<feature type="compositionally biased region" description="Polar residues" evidence="1">
    <location>
        <begin position="51"/>
        <end position="68"/>
    </location>
</feature>
<feature type="compositionally biased region" description="Acidic residues" evidence="1">
    <location>
        <begin position="278"/>
        <end position="287"/>
    </location>
</feature>
<organism evidence="3">
    <name type="scientific">Sesamum radiatum</name>
    <name type="common">Black benniseed</name>
    <dbReference type="NCBI Taxonomy" id="300843"/>
    <lineage>
        <taxon>Eukaryota</taxon>
        <taxon>Viridiplantae</taxon>
        <taxon>Streptophyta</taxon>
        <taxon>Embryophyta</taxon>
        <taxon>Tracheophyta</taxon>
        <taxon>Spermatophyta</taxon>
        <taxon>Magnoliopsida</taxon>
        <taxon>eudicotyledons</taxon>
        <taxon>Gunneridae</taxon>
        <taxon>Pentapetalae</taxon>
        <taxon>asterids</taxon>
        <taxon>lamiids</taxon>
        <taxon>Lamiales</taxon>
        <taxon>Pedaliaceae</taxon>
        <taxon>Sesamum</taxon>
    </lineage>
</organism>
<accession>A0AAW2KB12</accession>
<feature type="compositionally biased region" description="Polar residues" evidence="1">
    <location>
        <begin position="112"/>
        <end position="126"/>
    </location>
</feature>
<feature type="compositionally biased region" description="Basic and acidic residues" evidence="1">
    <location>
        <begin position="156"/>
        <end position="165"/>
    </location>
</feature>
<feature type="region of interest" description="Disordered" evidence="1">
    <location>
        <begin position="252"/>
        <end position="287"/>
    </location>
</feature>
<reference evidence="3" key="1">
    <citation type="submission" date="2020-06" db="EMBL/GenBank/DDBJ databases">
        <authorList>
            <person name="Li T."/>
            <person name="Hu X."/>
            <person name="Zhang T."/>
            <person name="Song X."/>
            <person name="Zhang H."/>
            <person name="Dai N."/>
            <person name="Sheng W."/>
            <person name="Hou X."/>
            <person name="Wei L."/>
        </authorList>
    </citation>
    <scope>NUCLEOTIDE SEQUENCE</scope>
    <source>
        <strain evidence="3">G02</strain>
        <tissue evidence="3">Leaf</tissue>
    </source>
</reference>
<dbReference type="PANTHER" id="PTHR31105:SF38">
    <property type="entry name" value="PROTEIN ENHANCED DISEASE RESISTANCE 4"/>
    <property type="match status" value="1"/>
</dbReference>
<sequence>MTTQPSTKVRLVRCPRCRQVLAELPEVPLYKCGGCGIILQAKSRKLETNRTELSSQETDAAAKSQQDNVLEEKGARSLSNDLSKVESLPEKDSISCQDDHGDSRVEPREDTSVSNGHASSSEVTSPRTEDSHVEVKESLKEDNHLGHNSQRHHSKVHDDTGERNGSRNSSNDFPSSVNGVDKMERGESQRSWQEGDNFVDEARDLRNHEDQESASPPDGEHREGTKDNYVKPENDENSQICFADQNGDVDGGVVHAGGDLSSQAVSHGNESITQSAEESVDVDDNGEDLPVLRSRTTEKNTNASVDGSVVASESPPLNESLVSFYLSSPDDEHLDHSMREVTRNFGRISSIDTLGSSAHADLSAELNFKCGSVTNYPTTSAYYAYDGSESSNDGTDDQIYEHISHPSAKRTDMDYISTREMLGKERFRVNSEQERIHWATSSSNHAVRNSHLSPDKSTETGRYTSGNRMRLDKKGGVSSLPFTSRDPLSDYRAVSPASYRHNLLLPVQVSVHQTGLHIQKWMTWTY</sequence>
<dbReference type="AlphaFoldDB" id="A0AAW2KB12"/>
<dbReference type="InterPro" id="IPR040244">
    <property type="entry name" value="EDR4-like"/>
</dbReference>
<proteinExistence type="predicted"/>
<reference evidence="3" key="2">
    <citation type="journal article" date="2024" name="Plant">
        <title>Genomic evolution and insights into agronomic trait innovations of Sesamum species.</title>
        <authorList>
            <person name="Miao H."/>
            <person name="Wang L."/>
            <person name="Qu L."/>
            <person name="Liu H."/>
            <person name="Sun Y."/>
            <person name="Le M."/>
            <person name="Wang Q."/>
            <person name="Wei S."/>
            <person name="Zheng Y."/>
            <person name="Lin W."/>
            <person name="Duan Y."/>
            <person name="Cao H."/>
            <person name="Xiong S."/>
            <person name="Wang X."/>
            <person name="Wei L."/>
            <person name="Li C."/>
            <person name="Ma Q."/>
            <person name="Ju M."/>
            <person name="Zhao R."/>
            <person name="Li G."/>
            <person name="Mu C."/>
            <person name="Tian Q."/>
            <person name="Mei H."/>
            <person name="Zhang T."/>
            <person name="Gao T."/>
            <person name="Zhang H."/>
        </authorList>
    </citation>
    <scope>NUCLEOTIDE SEQUENCE</scope>
    <source>
        <strain evidence="3">G02</strain>
    </source>
</reference>